<feature type="transmembrane region" description="Helical" evidence="1">
    <location>
        <begin position="308"/>
        <end position="335"/>
    </location>
</feature>
<reference evidence="2 3" key="1">
    <citation type="submission" date="2020-08" db="EMBL/GenBank/DDBJ databases">
        <authorList>
            <person name="Xu S."/>
            <person name="Li A."/>
        </authorList>
    </citation>
    <scope>NUCLEOTIDE SEQUENCE [LARGE SCALE GENOMIC DNA]</scope>
    <source>
        <strain evidence="2 3">119BY6-57</strain>
    </source>
</reference>
<dbReference type="RefSeq" id="WP_182687267.1">
    <property type="nucleotide sequence ID" value="NZ_JACHTF010000009.1"/>
</dbReference>
<keyword evidence="1" id="KW-0812">Transmembrane</keyword>
<feature type="transmembrane region" description="Helical" evidence="1">
    <location>
        <begin position="253"/>
        <end position="276"/>
    </location>
</feature>
<evidence type="ECO:0000313" key="2">
    <source>
        <dbReference type="EMBL" id="MBB1060909.1"/>
    </source>
</evidence>
<keyword evidence="3" id="KW-1185">Reference proteome</keyword>
<dbReference type="AlphaFoldDB" id="A0A7W3TMS2"/>
<keyword evidence="1" id="KW-0472">Membrane</keyword>
<protein>
    <submittedName>
        <fullName evidence="2">Uncharacterized protein</fullName>
    </submittedName>
</protein>
<proteinExistence type="predicted"/>
<evidence type="ECO:0000313" key="3">
    <source>
        <dbReference type="Proteomes" id="UP000523196"/>
    </source>
</evidence>
<dbReference type="EMBL" id="JACHTF010000009">
    <property type="protein sequence ID" value="MBB1060909.1"/>
    <property type="molecule type" value="Genomic_DNA"/>
</dbReference>
<sequence length="337" mass="38084">MTSECISNEVVKESAPLIPEADRDKLRSYFHLFVGRPDSAQKVFTRRVTVAIGAVQDLHERILEKLNTHHIESLVANAEVLFEDRSSIQFGGWSEFEAHRWTTSKTTKELRLRWDFLLSVRGFELPQRHCITVKIASDVKPFEVLQAVLSKDPDVDDPADFVFAPVICRVDFISHSLSQELIALVDEWNKSLPKPEGRANWLIKLDRHKGRIAHLIRAATPTLIALAAIVLFQNVFSSVGIATIESVSRMMVWVLYSIFAIYISDRFSSVLAGVAYKSIDDFGRYSVLHLTSGDRDKFHKIAEKNKSIMVRFFVSSALSFLINVGSSLFVAWSWAGS</sequence>
<feature type="transmembrane region" description="Helical" evidence="1">
    <location>
        <begin position="214"/>
        <end position="233"/>
    </location>
</feature>
<keyword evidence="1" id="KW-1133">Transmembrane helix</keyword>
<dbReference type="Proteomes" id="UP000523196">
    <property type="component" value="Unassembled WGS sequence"/>
</dbReference>
<evidence type="ECO:0000256" key="1">
    <source>
        <dbReference type="SAM" id="Phobius"/>
    </source>
</evidence>
<gene>
    <name evidence="2" type="ORF">H4F98_10015</name>
</gene>
<comment type="caution">
    <text evidence="2">The sequence shown here is derived from an EMBL/GenBank/DDBJ whole genome shotgun (WGS) entry which is preliminary data.</text>
</comment>
<name>A0A7W3TMS2_9GAMM</name>
<organism evidence="2 3">
    <name type="scientific">Marilutibacter spongiae</name>
    <dbReference type="NCBI Taxonomy" id="2025720"/>
    <lineage>
        <taxon>Bacteria</taxon>
        <taxon>Pseudomonadati</taxon>
        <taxon>Pseudomonadota</taxon>
        <taxon>Gammaproteobacteria</taxon>
        <taxon>Lysobacterales</taxon>
        <taxon>Lysobacteraceae</taxon>
        <taxon>Marilutibacter</taxon>
    </lineage>
</organism>
<accession>A0A7W3TMS2</accession>